<keyword evidence="5" id="KW-1185">Reference proteome</keyword>
<organism evidence="4 5">
    <name type="scientific">Flavilitoribacter nigricans (strain ATCC 23147 / DSM 23189 / NBRC 102662 / NCIMB 1420 / SS-2)</name>
    <name type="common">Lewinella nigricans</name>
    <dbReference type="NCBI Taxonomy" id="1122177"/>
    <lineage>
        <taxon>Bacteria</taxon>
        <taxon>Pseudomonadati</taxon>
        <taxon>Bacteroidota</taxon>
        <taxon>Saprospiria</taxon>
        <taxon>Saprospirales</taxon>
        <taxon>Lewinellaceae</taxon>
        <taxon>Flavilitoribacter</taxon>
    </lineage>
</organism>
<evidence type="ECO:0000313" key="4">
    <source>
        <dbReference type="EMBL" id="PHN05173.1"/>
    </source>
</evidence>
<dbReference type="SUPFAM" id="SSF55961">
    <property type="entry name" value="Bet v1-like"/>
    <property type="match status" value="1"/>
</dbReference>
<accession>A0A2D0NBM6</accession>
<evidence type="ECO:0000259" key="3">
    <source>
        <dbReference type="Pfam" id="PF08327"/>
    </source>
</evidence>
<dbReference type="AlphaFoldDB" id="A0A2D0NBM6"/>
<dbReference type="Pfam" id="PF08327">
    <property type="entry name" value="AHSA1"/>
    <property type="match status" value="1"/>
</dbReference>
<evidence type="ECO:0000313" key="5">
    <source>
        <dbReference type="Proteomes" id="UP000223913"/>
    </source>
</evidence>
<comment type="caution">
    <text evidence="4">The sequence shown here is derived from an EMBL/GenBank/DDBJ whole genome shotgun (WGS) entry which is preliminary data.</text>
</comment>
<sequence length="207" mass="23446">MSWPEKITGTGSKDPPGRPILKNYSLKPAWGTDFCTGPSTPGSYPQKTGWKIKTMEAITKTLKLDISPETAFQKFVHDLNAWWPAEYTWSQESLERIYIDARKEGLCTEMGPHGFRCDWGRVKAIDPGKSIRFSWQISAKREPVPDPDKASEVQVVFAPTENGGTLLQFQHDGFEKHGPDGAQYRDMMDSEPGWTYILECFRSYCSS</sequence>
<evidence type="ECO:0000256" key="2">
    <source>
        <dbReference type="SAM" id="MobiDB-lite"/>
    </source>
</evidence>
<dbReference type="OrthoDB" id="793407at2"/>
<dbReference type="InterPro" id="IPR023393">
    <property type="entry name" value="START-like_dom_sf"/>
</dbReference>
<evidence type="ECO:0000256" key="1">
    <source>
        <dbReference type="ARBA" id="ARBA00006817"/>
    </source>
</evidence>
<proteinExistence type="inferred from homology"/>
<name>A0A2D0NBM6_FLAN2</name>
<dbReference type="Proteomes" id="UP000223913">
    <property type="component" value="Unassembled WGS sequence"/>
</dbReference>
<reference evidence="4 5" key="1">
    <citation type="submission" date="2017-10" db="EMBL/GenBank/DDBJ databases">
        <title>The draft genome sequence of Lewinella nigricans NBRC 102662.</title>
        <authorList>
            <person name="Wang K."/>
        </authorList>
    </citation>
    <scope>NUCLEOTIDE SEQUENCE [LARGE SCALE GENOMIC DNA]</scope>
    <source>
        <strain evidence="4 5">NBRC 102662</strain>
    </source>
</reference>
<dbReference type="InterPro" id="IPR013538">
    <property type="entry name" value="ASHA1/2-like_C"/>
</dbReference>
<gene>
    <name evidence="4" type="ORF">CRP01_16775</name>
</gene>
<dbReference type="EMBL" id="PDUD01000022">
    <property type="protein sequence ID" value="PHN05173.1"/>
    <property type="molecule type" value="Genomic_DNA"/>
</dbReference>
<feature type="domain" description="Activator of Hsp90 ATPase homologue 1/2-like C-terminal" evidence="3">
    <location>
        <begin position="96"/>
        <end position="204"/>
    </location>
</feature>
<protein>
    <recommendedName>
        <fullName evidence="3">Activator of Hsp90 ATPase homologue 1/2-like C-terminal domain-containing protein</fullName>
    </recommendedName>
</protein>
<comment type="similarity">
    <text evidence="1">Belongs to the AHA1 family.</text>
</comment>
<feature type="region of interest" description="Disordered" evidence="2">
    <location>
        <begin position="1"/>
        <end position="20"/>
    </location>
</feature>
<dbReference type="CDD" id="cd08891">
    <property type="entry name" value="SRPBCC_CalC"/>
    <property type="match status" value="1"/>
</dbReference>
<dbReference type="Gene3D" id="3.30.530.20">
    <property type="match status" value="1"/>
</dbReference>